<keyword evidence="1" id="KW-1133">Transmembrane helix</keyword>
<feature type="transmembrane region" description="Helical" evidence="1">
    <location>
        <begin position="115"/>
        <end position="136"/>
    </location>
</feature>
<gene>
    <name evidence="2" type="ORF">KR51_00031740</name>
</gene>
<dbReference type="EMBL" id="ASSJ01000079">
    <property type="protein sequence ID" value="ERN40234.1"/>
    <property type="molecule type" value="Genomic_DNA"/>
</dbReference>
<feature type="transmembrane region" description="Helical" evidence="1">
    <location>
        <begin position="12"/>
        <end position="33"/>
    </location>
</feature>
<feature type="transmembrane region" description="Helical" evidence="1">
    <location>
        <begin position="256"/>
        <end position="275"/>
    </location>
</feature>
<feature type="transmembrane region" description="Helical" evidence="1">
    <location>
        <begin position="368"/>
        <end position="388"/>
    </location>
</feature>
<dbReference type="RefSeq" id="WP_022608778.1">
    <property type="nucleotide sequence ID" value="NZ_ASSJ01000079.1"/>
</dbReference>
<feature type="transmembrane region" description="Helical" evidence="1">
    <location>
        <begin position="213"/>
        <end position="236"/>
    </location>
</feature>
<dbReference type="STRING" id="582515.KR51_00031740"/>
<dbReference type="InterPro" id="IPR036259">
    <property type="entry name" value="MFS_trans_sf"/>
</dbReference>
<dbReference type="Proteomes" id="UP000016960">
    <property type="component" value="Unassembled WGS sequence"/>
</dbReference>
<feature type="transmembrane region" description="Helical" evidence="1">
    <location>
        <begin position="167"/>
        <end position="192"/>
    </location>
</feature>
<evidence type="ECO:0000313" key="3">
    <source>
        <dbReference type="Proteomes" id="UP000016960"/>
    </source>
</evidence>
<keyword evidence="1" id="KW-0812">Transmembrane</keyword>
<evidence type="ECO:0000313" key="2">
    <source>
        <dbReference type="EMBL" id="ERN40234.1"/>
    </source>
</evidence>
<feature type="transmembrane region" description="Helical" evidence="1">
    <location>
        <begin position="79"/>
        <end position="103"/>
    </location>
</feature>
<feature type="transmembrane region" description="Helical" evidence="1">
    <location>
        <begin position="341"/>
        <end position="362"/>
    </location>
</feature>
<evidence type="ECO:0000256" key="1">
    <source>
        <dbReference type="SAM" id="Phobius"/>
    </source>
</evidence>
<reference evidence="2 3" key="1">
    <citation type="submission" date="2013-05" db="EMBL/GenBank/DDBJ databases">
        <title>Draft genome sequence of Rubidibacter lacunae KORDI 51-2.</title>
        <authorList>
            <person name="Choi D.H."/>
            <person name="Noh J.H."/>
            <person name="Kwon K.-K."/>
            <person name="Lee J.-H."/>
            <person name="Ryu J.-Y."/>
        </authorList>
    </citation>
    <scope>NUCLEOTIDE SEQUENCE [LARGE SCALE GENOMIC DNA]</scope>
    <source>
        <strain evidence="2 3">KORDI 51-2</strain>
    </source>
</reference>
<name>U5DHZ6_9CHRO</name>
<evidence type="ECO:0008006" key="4">
    <source>
        <dbReference type="Google" id="ProtNLM"/>
    </source>
</evidence>
<proteinExistence type="predicted"/>
<dbReference type="SUPFAM" id="SSF103473">
    <property type="entry name" value="MFS general substrate transporter"/>
    <property type="match status" value="1"/>
</dbReference>
<dbReference type="AlphaFoldDB" id="U5DHZ6"/>
<dbReference type="InParanoid" id="U5DHZ6"/>
<dbReference type="PANTHER" id="PTHR23528">
    <property type="match status" value="1"/>
</dbReference>
<dbReference type="eggNOG" id="COG2211">
    <property type="taxonomic scope" value="Bacteria"/>
</dbReference>
<feature type="transmembrane region" description="Helical" evidence="1">
    <location>
        <begin position="305"/>
        <end position="329"/>
    </location>
</feature>
<keyword evidence="1" id="KW-0472">Membrane</keyword>
<dbReference type="Gene3D" id="1.20.1250.20">
    <property type="entry name" value="MFS general substrate transporter like domains"/>
    <property type="match status" value="1"/>
</dbReference>
<comment type="caution">
    <text evidence="2">The sequence shown here is derived from an EMBL/GenBank/DDBJ whole genome shotgun (WGS) entry which is preliminary data.</text>
</comment>
<feature type="transmembrane region" description="Helical" evidence="1">
    <location>
        <begin position="282"/>
        <end position="299"/>
    </location>
</feature>
<feature type="transmembrane region" description="Helical" evidence="1">
    <location>
        <begin position="45"/>
        <end position="67"/>
    </location>
</feature>
<protein>
    <recommendedName>
        <fullName evidence="4">MFS transporter</fullName>
    </recommendedName>
</protein>
<dbReference type="OrthoDB" id="457462at2"/>
<dbReference type="PANTHER" id="PTHR23528:SF1">
    <property type="entry name" value="MAJOR FACILITATOR SUPERFAMILY (MFS) PROFILE DOMAIN-CONTAINING PROTEIN"/>
    <property type="match status" value="1"/>
</dbReference>
<accession>U5DHZ6</accession>
<sequence>MTQSAMHWRRLSGIVAVQGSISLGWVIYVLYLPDLLVRLGFPQELAGVLILLEHALEAIVQPLFGHLADRSERERGTRFPWIISGVVLASACFLAIPAIALFLSPASPWRWMLPATAVLWASAMAVFRSPVVALLARAAPKPQLPIAASCLTLIQQCINAIRFSAFGFILGIGPLFTFATGTFVLLGAATLLRRVTPVPASPAPVRNEPAPAISVPAIVAIIGTGIGLCWGVRFLFAGLTQTVALRFSEASGDWALLGFNVLVALTALPAGWVASQIGNTRAMAIATIATALLLGIVSSNAPMAIFLVSAAVMSFTLSTVLNGMVPFVLELVPESRASLGVGTFFGAFSGAIVFFELAFARFQGPDAGMLPGMTVLTIASGFIALGWWQLRQRDRQFP</sequence>
<organism evidence="2 3">
    <name type="scientific">Rubidibacter lacunae KORDI 51-2</name>
    <dbReference type="NCBI Taxonomy" id="582515"/>
    <lineage>
        <taxon>Bacteria</taxon>
        <taxon>Bacillati</taxon>
        <taxon>Cyanobacteriota</taxon>
        <taxon>Cyanophyceae</taxon>
        <taxon>Oscillatoriophycideae</taxon>
        <taxon>Chroococcales</taxon>
        <taxon>Aphanothecaceae</taxon>
        <taxon>Rubidibacter</taxon>
    </lineage>
</organism>
<keyword evidence="3" id="KW-1185">Reference proteome</keyword>